<reference evidence="6" key="1">
    <citation type="submission" date="2009-03" db="EMBL/GenBank/DDBJ databases">
        <title>Caligus clemensi ESTs and full-length cDNAs.</title>
        <authorList>
            <person name="Yasuike M."/>
            <person name="von Schalburg K."/>
            <person name="Cooper G."/>
            <person name="Leong J."/>
            <person name="Jones S.R.M."/>
            <person name="Koop B.F."/>
        </authorList>
    </citation>
    <scope>NUCLEOTIDE SEQUENCE</scope>
    <source>
        <tissue evidence="6">Whole</tissue>
    </source>
</reference>
<organism evidence="6">
    <name type="scientific">Caligus clemensi</name>
    <name type="common">Sea louse</name>
    <dbReference type="NCBI Taxonomy" id="344056"/>
    <lineage>
        <taxon>Eukaryota</taxon>
        <taxon>Metazoa</taxon>
        <taxon>Ecdysozoa</taxon>
        <taxon>Arthropoda</taxon>
        <taxon>Crustacea</taxon>
        <taxon>Multicrustacea</taxon>
        <taxon>Hexanauplia</taxon>
        <taxon>Copepoda</taxon>
        <taxon>Siphonostomatoida</taxon>
        <taxon>Caligidae</taxon>
        <taxon>Caligus</taxon>
    </lineage>
</organism>
<proteinExistence type="evidence at transcript level"/>
<keyword evidence="1" id="KW-1015">Disulfide bond</keyword>
<dbReference type="InterPro" id="IPR018114">
    <property type="entry name" value="TRYPSIN_HIS"/>
</dbReference>
<comment type="similarity">
    <text evidence="2">Belongs to the peptidase S1 family. CLIP subfamily.</text>
</comment>
<protein>
    <submittedName>
        <fullName evidence="6">Collagenase</fullName>
    </submittedName>
</protein>
<dbReference type="SMART" id="SM00020">
    <property type="entry name" value="Tryp_SPc"/>
    <property type="match status" value="1"/>
</dbReference>
<keyword evidence="3" id="KW-0378">Hydrolase</keyword>
<keyword evidence="6" id="KW-0176">Collagen</keyword>
<keyword evidence="4" id="KW-0732">Signal</keyword>
<dbReference type="GO" id="GO:0005581">
    <property type="term" value="C:collagen trimer"/>
    <property type="evidence" value="ECO:0007669"/>
    <property type="project" value="UniProtKB-KW"/>
</dbReference>
<dbReference type="InterPro" id="IPR009003">
    <property type="entry name" value="Peptidase_S1_PA"/>
</dbReference>
<evidence type="ECO:0000256" key="1">
    <source>
        <dbReference type="ARBA" id="ARBA00023157"/>
    </source>
</evidence>
<dbReference type="CDD" id="cd00190">
    <property type="entry name" value="Tryp_SPc"/>
    <property type="match status" value="1"/>
</dbReference>
<evidence type="ECO:0000256" key="4">
    <source>
        <dbReference type="SAM" id="SignalP"/>
    </source>
</evidence>
<keyword evidence="3" id="KW-0720">Serine protease</keyword>
<dbReference type="InterPro" id="IPR001254">
    <property type="entry name" value="Trypsin_dom"/>
</dbReference>
<dbReference type="FunFam" id="2.40.10.10:FF:000068">
    <property type="entry name" value="transmembrane protease serine 2"/>
    <property type="match status" value="1"/>
</dbReference>
<feature type="signal peptide" evidence="4">
    <location>
        <begin position="1"/>
        <end position="20"/>
    </location>
</feature>
<evidence type="ECO:0000256" key="3">
    <source>
        <dbReference type="RuleBase" id="RU363034"/>
    </source>
</evidence>
<evidence type="ECO:0000256" key="2">
    <source>
        <dbReference type="ARBA" id="ARBA00024195"/>
    </source>
</evidence>
<dbReference type="PRINTS" id="PR00722">
    <property type="entry name" value="CHYMOTRYPSIN"/>
</dbReference>
<feature type="chain" id="PRO_5002905441" evidence="4">
    <location>
        <begin position="21"/>
        <end position="279"/>
    </location>
</feature>
<keyword evidence="3" id="KW-0645">Protease</keyword>
<evidence type="ECO:0000259" key="5">
    <source>
        <dbReference type="PROSITE" id="PS50240"/>
    </source>
</evidence>
<dbReference type="InterPro" id="IPR001314">
    <property type="entry name" value="Peptidase_S1A"/>
</dbReference>
<dbReference type="AlphaFoldDB" id="C1C0E0"/>
<name>C1C0E0_CALCM</name>
<accession>C1C0E0</accession>
<gene>
    <name evidence="6" type="primary">COGS</name>
</gene>
<dbReference type="EMBL" id="BT080319">
    <property type="protein sequence ID" value="ACO14743.1"/>
    <property type="molecule type" value="mRNA"/>
</dbReference>
<dbReference type="Gene3D" id="2.40.10.10">
    <property type="entry name" value="Trypsin-like serine proteases"/>
    <property type="match status" value="1"/>
</dbReference>
<dbReference type="SUPFAM" id="SSF50494">
    <property type="entry name" value="Trypsin-like serine proteases"/>
    <property type="match status" value="1"/>
</dbReference>
<dbReference type="PROSITE" id="PS00134">
    <property type="entry name" value="TRYPSIN_HIS"/>
    <property type="match status" value="1"/>
</dbReference>
<evidence type="ECO:0000313" key="6">
    <source>
        <dbReference type="EMBL" id="ACO14743.1"/>
    </source>
</evidence>
<feature type="domain" description="Peptidase S1" evidence="5">
    <location>
        <begin position="37"/>
        <end position="274"/>
    </location>
</feature>
<dbReference type="PROSITE" id="PS50240">
    <property type="entry name" value="TRYPSIN_DOM"/>
    <property type="match status" value="1"/>
</dbReference>
<dbReference type="GO" id="GO:0004252">
    <property type="term" value="F:serine-type endopeptidase activity"/>
    <property type="evidence" value="ECO:0007669"/>
    <property type="project" value="InterPro"/>
</dbReference>
<sequence length="279" mass="30725">MKLFIGLIFAIASVLYSVSAEYEDICGIENDSPYGKIIGGQEAAPNQFPWVVAIQMKFLVGNGSCTGSIINKKYILTAAHCVEDSKKFTIFAGSHDYSLFTETNRQIMKASRGIPHPNFVNNGHDDIAIIELDEELEFNEFVRPICLPKYSDAVNTFVDEEITSTGWGLIKGQPSPVRVPQLHYVDGLRIIDNSICAQTYGPMVNENLICIDSSEHKGICNGDSGGPMNYKIGEKKYIQIGVADFVGGSTCDDGMPEGFARVTSYLEWIEEVTGRKAEQ</sequence>
<dbReference type="InterPro" id="IPR033116">
    <property type="entry name" value="TRYPSIN_SER"/>
</dbReference>
<dbReference type="InterPro" id="IPR051487">
    <property type="entry name" value="Ser/Thr_Proteases_Immune/Dev"/>
</dbReference>
<dbReference type="GO" id="GO:0006508">
    <property type="term" value="P:proteolysis"/>
    <property type="evidence" value="ECO:0007669"/>
    <property type="project" value="UniProtKB-KW"/>
</dbReference>
<dbReference type="Pfam" id="PF00089">
    <property type="entry name" value="Trypsin"/>
    <property type="match status" value="1"/>
</dbReference>
<dbReference type="PROSITE" id="PS00135">
    <property type="entry name" value="TRYPSIN_SER"/>
    <property type="match status" value="1"/>
</dbReference>
<dbReference type="PANTHER" id="PTHR24256">
    <property type="entry name" value="TRYPTASE-RELATED"/>
    <property type="match status" value="1"/>
</dbReference>
<dbReference type="InterPro" id="IPR043504">
    <property type="entry name" value="Peptidase_S1_PA_chymotrypsin"/>
</dbReference>